<sequence length="654" mass="71689">MSRRIGDENIVSSAASSRRRNESLPQLHSVGRPEKQSVWKDLGHTIRETFFPDDPLRGFKDQPPSKKFVLGLRAVFPIFDWGRQYSLAKFKHDIIAGITIASLCIPQDIAYAKLAYLKPEYGLYSSFVPPLIYAFMGSSRDIAIGPVAVVSLLLGTLLSAVIDPDTNPVEYTQLALTATFFAGITQATLGFFRLGFLVDFLSHAATVGFMAGAAITIGLQQLKGLLGIRNFTKDTDIIAVLHSVFSQAKHGWNWQTMAIGISFLVFLLITKYIGKKNKKLFWVPAMAPLTCVILSTLIVFLTRADKQGVQIVKHIDQGINPPSLHKIFFSGPFLLKGIKIGVIAGVIALTEAVAIGRTFAAIKDYSIDGNKEMLALGTMNIVGSMTSCYVATGSFSRSAVNFMAGCQTAVSNIVMSMIVFLTLMVITPLFKFIPNAILAAIIISAVVNLVDIQAVILLWKIDKFDFIACMGAFFGVIFISVEIGILIAVCISFAKILLQVTRPRVALLGNLPGTTLYRNIQQYPAASTIPGALIVRVDSSIYFSNSNYVKDRTLRWLTDEEELNKESNLPKIQHLIIDMSPVIDIDTSGIHALEDLNKSLQKREILLLLANPGCVVMTKLHDSKFVDVVGQDNIHLTVGDAVRACNRKILEETA</sequence>
<feature type="transmembrane region" description="Helical" evidence="7">
    <location>
        <begin position="252"/>
        <end position="273"/>
    </location>
</feature>
<evidence type="ECO:0000256" key="4">
    <source>
        <dbReference type="ARBA" id="ARBA00022989"/>
    </source>
</evidence>
<dbReference type="Pfam" id="PF01740">
    <property type="entry name" value="STAS"/>
    <property type="match status" value="1"/>
</dbReference>
<dbReference type="Gene3D" id="3.30.750.24">
    <property type="entry name" value="STAS domain"/>
    <property type="match status" value="1"/>
</dbReference>
<evidence type="ECO:0000259" key="8">
    <source>
        <dbReference type="PROSITE" id="PS50801"/>
    </source>
</evidence>
<dbReference type="GO" id="GO:0055085">
    <property type="term" value="P:transmembrane transport"/>
    <property type="evidence" value="ECO:0000318"/>
    <property type="project" value="GO_Central"/>
</dbReference>
<dbReference type="GeneID" id="110790109"/>
<dbReference type="InterPro" id="IPR036513">
    <property type="entry name" value="STAS_dom_sf"/>
</dbReference>
<dbReference type="Proteomes" id="UP000813463">
    <property type="component" value="Chromosome 2"/>
</dbReference>
<dbReference type="InterPro" id="IPR011547">
    <property type="entry name" value="SLC26A/SulP_dom"/>
</dbReference>
<dbReference type="PROSITE" id="PS50801">
    <property type="entry name" value="STAS"/>
    <property type="match status" value="1"/>
</dbReference>
<evidence type="ECO:0000256" key="1">
    <source>
        <dbReference type="ARBA" id="ARBA00004141"/>
    </source>
</evidence>
<dbReference type="GO" id="GO:0005886">
    <property type="term" value="C:plasma membrane"/>
    <property type="evidence" value="ECO:0000318"/>
    <property type="project" value="GO_Central"/>
</dbReference>
<keyword evidence="2" id="KW-0813">Transport</keyword>
<dbReference type="CDD" id="cd07042">
    <property type="entry name" value="STAS_SulP_like_sulfate_transporter"/>
    <property type="match status" value="1"/>
</dbReference>
<dbReference type="SUPFAM" id="SSF52091">
    <property type="entry name" value="SpoIIaa-like"/>
    <property type="match status" value="1"/>
</dbReference>
<dbReference type="Pfam" id="PF00916">
    <property type="entry name" value="Sulfate_transp"/>
    <property type="match status" value="1"/>
</dbReference>
<keyword evidence="5 7" id="KW-0472">Membrane</keyword>
<feature type="transmembrane region" description="Helical" evidence="7">
    <location>
        <begin position="412"/>
        <end position="430"/>
    </location>
</feature>
<proteinExistence type="predicted"/>
<accession>A0A9R0IJM2</accession>
<evidence type="ECO:0000256" key="6">
    <source>
        <dbReference type="SAM" id="MobiDB-lite"/>
    </source>
</evidence>
<feature type="transmembrane region" description="Helical" evidence="7">
    <location>
        <begin position="280"/>
        <end position="301"/>
    </location>
</feature>
<feature type="transmembrane region" description="Helical" evidence="7">
    <location>
        <begin position="204"/>
        <end position="222"/>
    </location>
</feature>
<feature type="region of interest" description="Disordered" evidence="6">
    <location>
        <begin position="1"/>
        <end position="36"/>
    </location>
</feature>
<evidence type="ECO:0000256" key="2">
    <source>
        <dbReference type="ARBA" id="ARBA00022448"/>
    </source>
</evidence>
<feature type="transmembrane region" description="Helical" evidence="7">
    <location>
        <begin position="437"/>
        <end position="459"/>
    </location>
</feature>
<evidence type="ECO:0000256" key="3">
    <source>
        <dbReference type="ARBA" id="ARBA00022692"/>
    </source>
</evidence>
<reference evidence="10" key="2">
    <citation type="submission" date="2025-08" db="UniProtKB">
        <authorList>
            <consortium name="RefSeq"/>
        </authorList>
    </citation>
    <scope>IDENTIFICATION</scope>
    <source>
        <tissue evidence="10">Leaf</tissue>
    </source>
</reference>
<dbReference type="NCBIfam" id="TIGR00815">
    <property type="entry name" value="sulP"/>
    <property type="match status" value="1"/>
</dbReference>
<keyword evidence="3 7" id="KW-0812">Transmembrane</keyword>
<dbReference type="OrthoDB" id="288203at2759"/>
<keyword evidence="9" id="KW-1185">Reference proteome</keyword>
<evidence type="ECO:0000256" key="7">
    <source>
        <dbReference type="SAM" id="Phobius"/>
    </source>
</evidence>
<dbReference type="PANTHER" id="PTHR11814">
    <property type="entry name" value="SULFATE TRANSPORTER"/>
    <property type="match status" value="1"/>
</dbReference>
<dbReference type="KEGG" id="soe:110790109"/>
<dbReference type="InterPro" id="IPR001902">
    <property type="entry name" value="SLC26A/SulP_fam"/>
</dbReference>
<feature type="transmembrane region" description="Helical" evidence="7">
    <location>
        <begin position="174"/>
        <end position="192"/>
    </location>
</feature>
<dbReference type="PROSITE" id="PS01130">
    <property type="entry name" value="SLC26A"/>
    <property type="match status" value="1"/>
</dbReference>
<reference evidence="9" key="1">
    <citation type="journal article" date="2021" name="Nat. Commun.">
        <title>Genomic analyses provide insights into spinach domestication and the genetic basis of agronomic traits.</title>
        <authorList>
            <person name="Cai X."/>
            <person name="Sun X."/>
            <person name="Xu C."/>
            <person name="Sun H."/>
            <person name="Wang X."/>
            <person name="Ge C."/>
            <person name="Zhang Z."/>
            <person name="Wang Q."/>
            <person name="Fei Z."/>
            <person name="Jiao C."/>
            <person name="Wang Q."/>
        </authorList>
    </citation>
    <scope>NUCLEOTIDE SEQUENCE [LARGE SCALE GENOMIC DNA]</scope>
    <source>
        <strain evidence="9">cv. Varoflay</strain>
    </source>
</reference>
<feature type="domain" description="STAS" evidence="8">
    <location>
        <begin position="522"/>
        <end position="645"/>
    </location>
</feature>
<gene>
    <name evidence="10" type="primary">LOC110790109</name>
</gene>
<feature type="transmembrane region" description="Helical" evidence="7">
    <location>
        <begin position="374"/>
        <end position="392"/>
    </location>
</feature>
<keyword evidence="4 7" id="KW-1133">Transmembrane helix</keyword>
<dbReference type="InterPro" id="IPR002645">
    <property type="entry name" value="STAS_dom"/>
</dbReference>
<dbReference type="RefSeq" id="XP_021850557.1">
    <property type="nucleotide sequence ID" value="XM_021994865.2"/>
</dbReference>
<dbReference type="GO" id="GO:0022857">
    <property type="term" value="F:transmembrane transporter activity"/>
    <property type="evidence" value="ECO:0000318"/>
    <property type="project" value="GO_Central"/>
</dbReference>
<evidence type="ECO:0000256" key="5">
    <source>
        <dbReference type="ARBA" id="ARBA00023136"/>
    </source>
</evidence>
<comment type="subcellular location">
    <subcellularLocation>
        <location evidence="1">Membrane</location>
        <topology evidence="1">Multi-pass membrane protein</topology>
    </subcellularLocation>
</comment>
<dbReference type="AlphaFoldDB" id="A0A9R0IJM2"/>
<protein>
    <submittedName>
        <fullName evidence="10">Sulfate transporter 1.2</fullName>
    </submittedName>
</protein>
<feature type="transmembrane region" description="Helical" evidence="7">
    <location>
        <begin position="340"/>
        <end position="362"/>
    </location>
</feature>
<evidence type="ECO:0000313" key="9">
    <source>
        <dbReference type="Proteomes" id="UP000813463"/>
    </source>
</evidence>
<evidence type="ECO:0000313" key="10">
    <source>
        <dbReference type="RefSeq" id="XP_021850557.1"/>
    </source>
</evidence>
<organism evidence="9 10">
    <name type="scientific">Spinacia oleracea</name>
    <name type="common">Spinach</name>
    <dbReference type="NCBI Taxonomy" id="3562"/>
    <lineage>
        <taxon>Eukaryota</taxon>
        <taxon>Viridiplantae</taxon>
        <taxon>Streptophyta</taxon>
        <taxon>Embryophyta</taxon>
        <taxon>Tracheophyta</taxon>
        <taxon>Spermatophyta</taxon>
        <taxon>Magnoliopsida</taxon>
        <taxon>eudicotyledons</taxon>
        <taxon>Gunneridae</taxon>
        <taxon>Pentapetalae</taxon>
        <taxon>Caryophyllales</taxon>
        <taxon>Chenopodiaceae</taxon>
        <taxon>Chenopodioideae</taxon>
        <taxon>Anserineae</taxon>
        <taxon>Spinacia</taxon>
    </lineage>
</organism>
<dbReference type="InterPro" id="IPR018045">
    <property type="entry name" value="S04_transporter_CS"/>
</dbReference>
<feature type="transmembrane region" description="Helical" evidence="7">
    <location>
        <begin position="471"/>
        <end position="494"/>
    </location>
</feature>
<dbReference type="GO" id="GO:0008271">
    <property type="term" value="F:secondary active sulfate transmembrane transporter activity"/>
    <property type="evidence" value="ECO:0007669"/>
    <property type="project" value="InterPro"/>
</dbReference>
<name>A0A9R0IJM2_SPIOL</name>
<dbReference type="FunFam" id="3.30.750.24:FF:000002">
    <property type="entry name" value="Sulfate transporter 31"/>
    <property type="match status" value="1"/>
</dbReference>
<feature type="transmembrane region" description="Helical" evidence="7">
    <location>
        <begin position="142"/>
        <end position="162"/>
    </location>
</feature>